<dbReference type="SUPFAM" id="SSF69318">
    <property type="entry name" value="Integrin alpha N-terminal domain"/>
    <property type="match status" value="1"/>
</dbReference>
<dbReference type="InterPro" id="IPR028994">
    <property type="entry name" value="Integrin_alpha_N"/>
</dbReference>
<dbReference type="EMBL" id="JBHUKY010000054">
    <property type="protein sequence ID" value="MFD2413022.1"/>
    <property type="molecule type" value="Genomic_DNA"/>
</dbReference>
<keyword evidence="2" id="KW-1185">Reference proteome</keyword>
<proteinExistence type="predicted"/>
<sequence>MKLNMHMRMRLLGGLAAAALSLFALSGCTFISDPVSQMRVPQLPADKASLMAAINSSLKALDGTLTRPANDDNSSIFTEDLDRDGVMETLVFYQTKNEAVVNHGMILEKQGESWVKKLTFDGDGNILDSVDLKDVTGDGKLNIIVGYSRGEEKGVKGMVVYSYSGGVLEEILTKPYTQYIIDDLNEDGIVDITVVYFKRNEFATLTTYQYDDSFKVLDELDDLDPYFNGYYNIVSGKVAANKEGIVLDSAVDTRSAYTTLVVMENNKLRVVIPGDVRTFKDRKIVSEDIDLDGIIEIGMLVPPKGWEYFDPETIPYFNSYYKWDGKEGLTFSTQLYNDPLDRFTINFAPEWQERVTVDTKSVQNKSLKFIMTDTGETVAEVSFFSPAEWDNVKNTGWKLLGRDLDKMIGYRGDLEQSTIGGEDGRIKSSIERKGIDE</sequence>
<dbReference type="PROSITE" id="PS51257">
    <property type="entry name" value="PROKAR_LIPOPROTEIN"/>
    <property type="match status" value="1"/>
</dbReference>
<evidence type="ECO:0008006" key="3">
    <source>
        <dbReference type="Google" id="ProtNLM"/>
    </source>
</evidence>
<name>A0ABW5FG08_9BACL</name>
<dbReference type="RefSeq" id="WP_209989808.1">
    <property type="nucleotide sequence ID" value="NZ_JBHSVQ010000001.1"/>
</dbReference>
<comment type="caution">
    <text evidence="1">The sequence shown here is derived from an EMBL/GenBank/DDBJ whole genome shotgun (WGS) entry which is preliminary data.</text>
</comment>
<evidence type="ECO:0000313" key="1">
    <source>
        <dbReference type="EMBL" id="MFD2413022.1"/>
    </source>
</evidence>
<gene>
    <name evidence="1" type="ORF">ACFSX3_24365</name>
</gene>
<organism evidence="1 2">
    <name type="scientific">Paenibacillus rhizoplanae</name>
    <dbReference type="NCBI Taxonomy" id="1917181"/>
    <lineage>
        <taxon>Bacteria</taxon>
        <taxon>Bacillati</taxon>
        <taxon>Bacillota</taxon>
        <taxon>Bacilli</taxon>
        <taxon>Bacillales</taxon>
        <taxon>Paenibacillaceae</taxon>
        <taxon>Paenibacillus</taxon>
    </lineage>
</organism>
<reference evidence="2" key="1">
    <citation type="journal article" date="2019" name="Int. J. Syst. Evol. Microbiol.">
        <title>The Global Catalogue of Microorganisms (GCM) 10K type strain sequencing project: providing services to taxonomists for standard genome sequencing and annotation.</title>
        <authorList>
            <consortium name="The Broad Institute Genomics Platform"/>
            <consortium name="The Broad Institute Genome Sequencing Center for Infectious Disease"/>
            <person name="Wu L."/>
            <person name="Ma J."/>
        </authorList>
    </citation>
    <scope>NUCLEOTIDE SEQUENCE [LARGE SCALE GENOMIC DNA]</scope>
    <source>
        <strain evidence="2">CCM 8725</strain>
    </source>
</reference>
<protein>
    <recommendedName>
        <fullName evidence="3">VCBS repeat-containing protein</fullName>
    </recommendedName>
</protein>
<accession>A0ABW5FG08</accession>
<evidence type="ECO:0000313" key="2">
    <source>
        <dbReference type="Proteomes" id="UP001597448"/>
    </source>
</evidence>
<dbReference type="Proteomes" id="UP001597448">
    <property type="component" value="Unassembled WGS sequence"/>
</dbReference>